<keyword evidence="2" id="KW-0472">Membrane</keyword>
<dbReference type="EMBL" id="JAGMVJ010000011">
    <property type="protein sequence ID" value="KAH7086423.1"/>
    <property type="molecule type" value="Genomic_DNA"/>
</dbReference>
<evidence type="ECO:0000313" key="3">
    <source>
        <dbReference type="EMBL" id="KAH7086423.1"/>
    </source>
</evidence>
<protein>
    <recommendedName>
        <fullName evidence="5">Capsule polysaccharide biosynthesis protein</fullName>
    </recommendedName>
</protein>
<dbReference type="Proteomes" id="UP000813461">
    <property type="component" value="Unassembled WGS sequence"/>
</dbReference>
<sequence>MDGTASLATNLWIWTLIIFLILNSKCVLFKWHYRFFHALWKGIRTHQKTALRSHDVFLPTAYTSHVPLLEIDFNLHKSNSTYFSDLDVARAYHTGVIFGSLLTPRTGRTRCNFIVGAVSCTFKREIKLYSGYELSTKVASWDEKWIYMVTHFVERGKAKPQLDSLQDDVRERQTKDFVVKSQGRRVFASAVTRMVCKRGRITVSPIRALEECGLFCDAGTKTGSYRTKGVQNYLSEELEDGRKTKLPIVQLQQGWDKVHELFDEQETVLGRITDVV</sequence>
<name>A0A8K0VX94_9PLEO</name>
<dbReference type="PANTHER" id="PTHR12475:SF4">
    <property type="entry name" value="PROTEIN THEM6"/>
    <property type="match status" value="1"/>
</dbReference>
<evidence type="ECO:0000256" key="2">
    <source>
        <dbReference type="SAM" id="Phobius"/>
    </source>
</evidence>
<dbReference type="Gene3D" id="3.10.129.10">
    <property type="entry name" value="Hotdog Thioesterase"/>
    <property type="match status" value="1"/>
</dbReference>
<dbReference type="SUPFAM" id="SSF54637">
    <property type="entry name" value="Thioesterase/thiol ester dehydrase-isomerase"/>
    <property type="match status" value="1"/>
</dbReference>
<dbReference type="OrthoDB" id="265761at2759"/>
<organism evidence="3 4">
    <name type="scientific">Paraphoma chrysanthemicola</name>
    <dbReference type="NCBI Taxonomy" id="798071"/>
    <lineage>
        <taxon>Eukaryota</taxon>
        <taxon>Fungi</taxon>
        <taxon>Dikarya</taxon>
        <taxon>Ascomycota</taxon>
        <taxon>Pezizomycotina</taxon>
        <taxon>Dothideomycetes</taxon>
        <taxon>Pleosporomycetidae</taxon>
        <taxon>Pleosporales</taxon>
        <taxon>Pleosporineae</taxon>
        <taxon>Phaeosphaeriaceae</taxon>
        <taxon>Paraphoma</taxon>
    </lineage>
</organism>
<keyword evidence="2" id="KW-0812">Transmembrane</keyword>
<gene>
    <name evidence="3" type="ORF">FB567DRAFT_444336</name>
</gene>
<dbReference type="PANTHER" id="PTHR12475">
    <property type="match status" value="1"/>
</dbReference>
<comment type="caution">
    <text evidence="3">The sequence shown here is derived from an EMBL/GenBank/DDBJ whole genome shotgun (WGS) entry which is preliminary data.</text>
</comment>
<evidence type="ECO:0000256" key="1">
    <source>
        <dbReference type="ARBA" id="ARBA00038476"/>
    </source>
</evidence>
<dbReference type="InterPro" id="IPR051490">
    <property type="entry name" value="THEM6_lcsJ_thioesterase"/>
</dbReference>
<evidence type="ECO:0000313" key="4">
    <source>
        <dbReference type="Proteomes" id="UP000813461"/>
    </source>
</evidence>
<accession>A0A8K0VX94</accession>
<proteinExistence type="inferred from homology"/>
<keyword evidence="2" id="KW-1133">Transmembrane helix</keyword>
<comment type="similarity">
    <text evidence="1">Belongs to the lcsJ thioesterase family.</text>
</comment>
<reference evidence="3" key="1">
    <citation type="journal article" date="2021" name="Nat. Commun.">
        <title>Genetic determinants of endophytism in the Arabidopsis root mycobiome.</title>
        <authorList>
            <person name="Mesny F."/>
            <person name="Miyauchi S."/>
            <person name="Thiergart T."/>
            <person name="Pickel B."/>
            <person name="Atanasova L."/>
            <person name="Karlsson M."/>
            <person name="Huettel B."/>
            <person name="Barry K.W."/>
            <person name="Haridas S."/>
            <person name="Chen C."/>
            <person name="Bauer D."/>
            <person name="Andreopoulos W."/>
            <person name="Pangilinan J."/>
            <person name="LaButti K."/>
            <person name="Riley R."/>
            <person name="Lipzen A."/>
            <person name="Clum A."/>
            <person name="Drula E."/>
            <person name="Henrissat B."/>
            <person name="Kohler A."/>
            <person name="Grigoriev I.V."/>
            <person name="Martin F.M."/>
            <person name="Hacquard S."/>
        </authorList>
    </citation>
    <scope>NUCLEOTIDE SEQUENCE</scope>
    <source>
        <strain evidence="3">MPI-SDFR-AT-0120</strain>
    </source>
</reference>
<dbReference type="InterPro" id="IPR029069">
    <property type="entry name" value="HotDog_dom_sf"/>
</dbReference>
<dbReference type="AlphaFoldDB" id="A0A8K0VX94"/>
<feature type="transmembrane region" description="Helical" evidence="2">
    <location>
        <begin position="12"/>
        <end position="31"/>
    </location>
</feature>
<dbReference type="Pfam" id="PF13279">
    <property type="entry name" value="4HBT_2"/>
    <property type="match status" value="1"/>
</dbReference>
<keyword evidence="4" id="KW-1185">Reference proteome</keyword>
<evidence type="ECO:0008006" key="5">
    <source>
        <dbReference type="Google" id="ProtNLM"/>
    </source>
</evidence>